<evidence type="ECO:0000256" key="6">
    <source>
        <dbReference type="ARBA" id="ARBA00022755"/>
    </source>
</evidence>
<evidence type="ECO:0000256" key="9">
    <source>
        <dbReference type="PIRSR" id="PIRSR000485-1"/>
    </source>
</evidence>
<keyword evidence="13" id="KW-1185">Reference proteome</keyword>
<dbReference type="GO" id="GO:0046872">
    <property type="term" value="F:metal ion binding"/>
    <property type="evidence" value="ECO:0007669"/>
    <property type="project" value="UniProtKB-KW"/>
</dbReference>
<keyword evidence="6 8" id="KW-0658">Purine biosynthesis</keyword>
<evidence type="ECO:0000313" key="12">
    <source>
        <dbReference type="EMBL" id="RFU81219.1"/>
    </source>
</evidence>
<dbReference type="PROSITE" id="PS51278">
    <property type="entry name" value="GATASE_TYPE_2"/>
    <property type="match status" value="1"/>
</dbReference>
<reference evidence="12 13" key="1">
    <citation type="journal article" date="2018" name="PLoS Pathog.">
        <title>Evolution of structural diversity of trichothecenes, a family of toxins produced by plant pathogenic and entomopathogenic fungi.</title>
        <authorList>
            <person name="Proctor R.H."/>
            <person name="McCormick S.P."/>
            <person name="Kim H.S."/>
            <person name="Cardoza R.E."/>
            <person name="Stanley A.M."/>
            <person name="Lindo L."/>
            <person name="Kelly A."/>
            <person name="Brown D.W."/>
            <person name="Lee T."/>
            <person name="Vaughan M.M."/>
            <person name="Alexander N.J."/>
            <person name="Busman M."/>
            <person name="Gutierrez S."/>
        </authorList>
    </citation>
    <scope>NUCLEOTIDE SEQUENCE [LARGE SCALE GENOMIC DNA]</scope>
    <source>
        <strain evidence="12 13">IBT 40837</strain>
    </source>
</reference>
<dbReference type="InterPro" id="IPR000836">
    <property type="entry name" value="PRTase_dom"/>
</dbReference>
<feature type="binding site" evidence="10">
    <location>
        <position position="318"/>
    </location>
    <ligand>
        <name>Mg(2+)</name>
        <dbReference type="ChEBI" id="CHEBI:18420"/>
    </ligand>
</feature>
<evidence type="ECO:0000313" key="13">
    <source>
        <dbReference type="Proteomes" id="UP000266272"/>
    </source>
</evidence>
<keyword evidence="5 8" id="KW-0808">Transferase</keyword>
<dbReference type="PIRSF" id="PIRSF000485">
    <property type="entry name" value="Amd_phspho_trans"/>
    <property type="match status" value="1"/>
</dbReference>
<organism evidence="12 13">
    <name type="scientific">Trichoderma arundinaceum</name>
    <dbReference type="NCBI Taxonomy" id="490622"/>
    <lineage>
        <taxon>Eukaryota</taxon>
        <taxon>Fungi</taxon>
        <taxon>Dikarya</taxon>
        <taxon>Ascomycota</taxon>
        <taxon>Pezizomycotina</taxon>
        <taxon>Sordariomycetes</taxon>
        <taxon>Hypocreomycetidae</taxon>
        <taxon>Hypocreales</taxon>
        <taxon>Hypocreaceae</taxon>
        <taxon>Trichoderma</taxon>
    </lineage>
</organism>
<dbReference type="Gene3D" id="3.60.20.10">
    <property type="entry name" value="Glutamine Phosphoribosylpyrophosphate, subunit 1, domain 1"/>
    <property type="match status" value="1"/>
</dbReference>
<evidence type="ECO:0000256" key="2">
    <source>
        <dbReference type="ARBA" id="ARBA00010138"/>
    </source>
</evidence>
<dbReference type="PANTHER" id="PTHR11907">
    <property type="entry name" value="AMIDOPHOSPHORIBOSYLTRANSFERASE"/>
    <property type="match status" value="1"/>
</dbReference>
<evidence type="ECO:0000256" key="10">
    <source>
        <dbReference type="PIRSR" id="PIRSR000485-2"/>
    </source>
</evidence>
<comment type="caution">
    <text evidence="12">The sequence shown here is derived from an EMBL/GenBank/DDBJ whole genome shotgun (WGS) entry which is preliminary data.</text>
</comment>
<dbReference type="GO" id="GO:0004044">
    <property type="term" value="F:amidophosphoribosyltransferase activity"/>
    <property type="evidence" value="ECO:0007669"/>
    <property type="project" value="UniProtKB-EC"/>
</dbReference>
<keyword evidence="10" id="KW-0460">Magnesium</keyword>
<name>A0A395NYU3_TRIAR</name>
<dbReference type="Proteomes" id="UP000266272">
    <property type="component" value="Unassembled WGS sequence"/>
</dbReference>
<comment type="similarity">
    <text evidence="2 8">In the C-terminal section; belongs to the purine/pyrimidine phosphoribosyltransferase family.</text>
</comment>
<gene>
    <name evidence="12" type="ORF">TARUN_966</name>
</gene>
<protein>
    <recommendedName>
        <fullName evidence="3 8">Amidophosphoribosyltransferase</fullName>
        <shortName evidence="8">ATase</shortName>
        <ecNumber evidence="3 8">2.4.2.14</ecNumber>
    </recommendedName>
    <alternativeName>
        <fullName evidence="8">Glutamine phosphoribosylpyrophosphate amidotransferase</fullName>
    </alternativeName>
</protein>
<evidence type="ECO:0000256" key="3">
    <source>
        <dbReference type="ARBA" id="ARBA00011941"/>
    </source>
</evidence>
<evidence type="ECO:0000256" key="8">
    <source>
        <dbReference type="PIRNR" id="PIRNR000485"/>
    </source>
</evidence>
<evidence type="ECO:0000256" key="1">
    <source>
        <dbReference type="ARBA" id="ARBA00005209"/>
    </source>
</evidence>
<accession>A0A395NYU3</accession>
<dbReference type="InterPro" id="IPR029055">
    <property type="entry name" value="Ntn_hydrolases_N"/>
</dbReference>
<keyword evidence="4 8" id="KW-0328">Glycosyltransferase</keyword>
<evidence type="ECO:0000256" key="5">
    <source>
        <dbReference type="ARBA" id="ARBA00022679"/>
    </source>
</evidence>
<dbReference type="CDD" id="cd06223">
    <property type="entry name" value="PRTases_typeI"/>
    <property type="match status" value="1"/>
</dbReference>
<dbReference type="EC" id="2.4.2.14" evidence="3 8"/>
<dbReference type="OrthoDB" id="191723at2759"/>
<dbReference type="InterPro" id="IPR017932">
    <property type="entry name" value="GATase_2_dom"/>
</dbReference>
<evidence type="ECO:0000256" key="4">
    <source>
        <dbReference type="ARBA" id="ARBA00022676"/>
    </source>
</evidence>
<keyword evidence="7" id="KW-0315">Glutamine amidotransferase</keyword>
<dbReference type="InterPro" id="IPR005854">
    <property type="entry name" value="PurF"/>
</dbReference>
<evidence type="ECO:0000256" key="7">
    <source>
        <dbReference type="ARBA" id="ARBA00022962"/>
    </source>
</evidence>
<sequence>MCGVAAVLLGDPRASTAAVDLYESLFYLQHRGQDAAGISVCHGGRVYQCKSNGMAQKVFSHFADGNALIKNLPGWCGIAHLRYPTAGTSSASEAQPFYINSPYGVSMSVNGNLINSDYLRKFLDTEARRHVNSDSDSELLLNVFANSLHELGKPRVNKDDIFTALRDVYAKCIGAFACTAMITGFGVLGFRDANGIRPLCLGSRPSQTLEGAKDYFLASESIALRQLGFTDIVDLLPGQAVFIEKGGVVHFRQIVERRSYTPDVFEFVYFSRPDSVIDGISVHRSRQNMGAKLAAKLRETLGEEGIRGIDVVIPVPETSNTAAATLASCLGVEFSSAFVKNRYIYRTFILPGQEARKKGIRRKLSPIESEFKGKSVCIVDDSIVRGNTSREIGGRGHSCHRGLMLTNNKKPAYPPLRIILHTLLTLGITELVAYGRTTQEIAEHIHADAVVFQDLDDLTAACIEAAEGENDVGDFEVGVFSGNYITEVPEGYFEHLSNLRGNKEKNGMLVASAGPVNVAAGQQEDPVSFVRPEYSEDVK</sequence>
<comment type="pathway">
    <text evidence="1 8">Purine metabolism; IMP biosynthesis via de novo pathway; N(1)-(5-phospho-D-ribosyl)glycinamide from 5-phospho-alpha-D-ribose 1-diphosphate: step 1/2.</text>
</comment>
<dbReference type="Gene3D" id="3.40.50.2020">
    <property type="match status" value="1"/>
</dbReference>
<dbReference type="EMBL" id="PXOA01000061">
    <property type="protein sequence ID" value="RFU81219.1"/>
    <property type="molecule type" value="Genomic_DNA"/>
</dbReference>
<proteinExistence type="inferred from homology"/>
<comment type="cofactor">
    <cofactor evidence="10">
        <name>Mg(2+)</name>
        <dbReference type="ChEBI" id="CHEBI:18420"/>
    </cofactor>
    <text evidence="10">Binds 1 Mg(2+) ion per subunit.</text>
</comment>
<feature type="domain" description="Glutamine amidotransferase type-2" evidence="11">
    <location>
        <begin position="2"/>
        <end position="246"/>
    </location>
</feature>
<dbReference type="STRING" id="490622.A0A395NYU3"/>
<dbReference type="AlphaFoldDB" id="A0A395NYU3"/>
<dbReference type="Pfam" id="PF13522">
    <property type="entry name" value="GATase_6"/>
    <property type="match status" value="1"/>
</dbReference>
<feature type="binding site" evidence="10">
    <location>
        <position position="381"/>
    </location>
    <ligand>
        <name>Mg(2+)</name>
        <dbReference type="ChEBI" id="CHEBI:18420"/>
    </ligand>
</feature>
<dbReference type="GO" id="GO:0006189">
    <property type="term" value="P:'de novo' IMP biosynthetic process"/>
    <property type="evidence" value="ECO:0007669"/>
    <property type="project" value="UniProtKB-UniPathway"/>
</dbReference>
<keyword evidence="10" id="KW-0479">Metal-binding</keyword>
<dbReference type="GO" id="GO:0009113">
    <property type="term" value="P:purine nucleobase biosynthetic process"/>
    <property type="evidence" value="ECO:0007669"/>
    <property type="project" value="InterPro"/>
</dbReference>
<dbReference type="InterPro" id="IPR029057">
    <property type="entry name" value="PRTase-like"/>
</dbReference>
<feature type="binding site" evidence="10">
    <location>
        <position position="380"/>
    </location>
    <ligand>
        <name>Mg(2+)</name>
        <dbReference type="ChEBI" id="CHEBI:18420"/>
    </ligand>
</feature>
<evidence type="ECO:0000259" key="11">
    <source>
        <dbReference type="PROSITE" id="PS51278"/>
    </source>
</evidence>
<dbReference type="SUPFAM" id="SSF56235">
    <property type="entry name" value="N-terminal nucleophile aminohydrolases (Ntn hydrolases)"/>
    <property type="match status" value="1"/>
</dbReference>
<feature type="active site" description="Nucleophile" evidence="9">
    <location>
        <position position="2"/>
    </location>
</feature>
<dbReference type="UniPathway" id="UPA00074">
    <property type="reaction ID" value="UER00124"/>
</dbReference>
<dbReference type="SUPFAM" id="SSF53271">
    <property type="entry name" value="PRTase-like"/>
    <property type="match status" value="2"/>
</dbReference>
<comment type="catalytic activity">
    <reaction evidence="8">
        <text>5-phospho-beta-D-ribosylamine + L-glutamate + diphosphate = 5-phospho-alpha-D-ribose 1-diphosphate + L-glutamine + H2O</text>
        <dbReference type="Rhea" id="RHEA:14905"/>
        <dbReference type="ChEBI" id="CHEBI:15377"/>
        <dbReference type="ChEBI" id="CHEBI:29985"/>
        <dbReference type="ChEBI" id="CHEBI:33019"/>
        <dbReference type="ChEBI" id="CHEBI:58017"/>
        <dbReference type="ChEBI" id="CHEBI:58359"/>
        <dbReference type="ChEBI" id="CHEBI:58681"/>
        <dbReference type="EC" id="2.4.2.14"/>
    </reaction>
</comment>